<evidence type="ECO:0000256" key="1">
    <source>
        <dbReference type="SAM" id="Coils"/>
    </source>
</evidence>
<dbReference type="InterPro" id="IPR006907">
    <property type="entry name" value="DLG5_N"/>
</dbReference>
<dbReference type="Proteomes" id="UP000092124">
    <property type="component" value="Unassembled WGS sequence"/>
</dbReference>
<sequence>MTSERNELRDRLLLLLDKRPYHRPNPFYEILKMDHQQVMSDLKNWENENMETSQKFSELTKEKGFYCDLQSRLLLEQSQLKKKVDMLRQEKKKLLEDWVLLKQHLENLKVLCKDQEEELSGLQNQQQQ</sequence>
<keyword evidence="1" id="KW-0175">Coiled coil</keyword>
<dbReference type="PANTHER" id="PTHR21558">
    <property type="entry name" value="SPEER/SPETEX"/>
    <property type="match status" value="1"/>
</dbReference>
<dbReference type="OrthoDB" id="9633398at2759"/>
<proteinExistence type="predicted"/>
<evidence type="ECO:0000259" key="2">
    <source>
        <dbReference type="Pfam" id="PF04822"/>
    </source>
</evidence>
<keyword evidence="4" id="KW-1185">Reference proteome</keyword>
<dbReference type="EMBL" id="LZPO01076081">
    <property type="protein sequence ID" value="OBS68156.1"/>
    <property type="molecule type" value="Genomic_DNA"/>
</dbReference>
<accession>A0A1A6GPN8</accession>
<dbReference type="PANTHER" id="PTHR21558:SF13">
    <property type="entry name" value="MCG129800-RELATED"/>
    <property type="match status" value="1"/>
</dbReference>
<reference evidence="3 4" key="1">
    <citation type="submission" date="2016-06" db="EMBL/GenBank/DDBJ databases">
        <title>The Draft Genome Sequence and Annotation of the Desert Woodrat Neotoma lepida.</title>
        <authorList>
            <person name="Campbell M."/>
            <person name="Oakeson K.F."/>
            <person name="Yandell M."/>
            <person name="Halpert J.R."/>
            <person name="Dearing D."/>
        </authorList>
    </citation>
    <scope>NUCLEOTIDE SEQUENCE [LARGE SCALE GENOMIC DNA]</scope>
    <source>
        <strain evidence="3">417</strain>
        <tissue evidence="3">Liver</tissue>
    </source>
</reference>
<comment type="caution">
    <text evidence="3">The sequence shown here is derived from an EMBL/GenBank/DDBJ whole genome shotgun (WGS) entry which is preliminary data.</text>
</comment>
<feature type="domain" description="Disks large homolog 5 N-terminal" evidence="2">
    <location>
        <begin position="1"/>
        <end position="52"/>
    </location>
</feature>
<organism evidence="3 4">
    <name type="scientific">Neotoma lepida</name>
    <name type="common">Desert woodrat</name>
    <dbReference type="NCBI Taxonomy" id="56216"/>
    <lineage>
        <taxon>Eukaryota</taxon>
        <taxon>Metazoa</taxon>
        <taxon>Chordata</taxon>
        <taxon>Craniata</taxon>
        <taxon>Vertebrata</taxon>
        <taxon>Euteleostomi</taxon>
        <taxon>Mammalia</taxon>
        <taxon>Eutheria</taxon>
        <taxon>Euarchontoglires</taxon>
        <taxon>Glires</taxon>
        <taxon>Rodentia</taxon>
        <taxon>Myomorpha</taxon>
        <taxon>Muroidea</taxon>
        <taxon>Cricetidae</taxon>
        <taxon>Neotominae</taxon>
        <taxon>Neotoma</taxon>
    </lineage>
</organism>
<evidence type="ECO:0000313" key="3">
    <source>
        <dbReference type="EMBL" id="OBS68156.1"/>
    </source>
</evidence>
<feature type="non-terminal residue" evidence="3">
    <location>
        <position position="128"/>
    </location>
</feature>
<gene>
    <name evidence="3" type="ORF">A6R68_03306</name>
</gene>
<dbReference type="Pfam" id="PF04822">
    <property type="entry name" value="Takusan"/>
    <property type="match status" value="1"/>
</dbReference>
<dbReference type="AlphaFoldDB" id="A0A1A6GPN8"/>
<evidence type="ECO:0000313" key="4">
    <source>
        <dbReference type="Proteomes" id="UP000092124"/>
    </source>
</evidence>
<feature type="coiled-coil region" evidence="1">
    <location>
        <begin position="28"/>
        <end position="125"/>
    </location>
</feature>
<dbReference type="STRING" id="56216.A0A1A6GPN8"/>
<protein>
    <recommendedName>
        <fullName evidence="2">Disks large homolog 5 N-terminal domain-containing protein</fullName>
    </recommendedName>
</protein>
<name>A0A1A6GPN8_NEOLE</name>